<keyword evidence="1" id="KW-0812">Transmembrane</keyword>
<name>A0A4D6KET3_9EURY</name>
<dbReference type="EMBL" id="CP039375">
    <property type="protein sequence ID" value="QCD66307.1"/>
    <property type="molecule type" value="Genomic_DNA"/>
</dbReference>
<feature type="transmembrane region" description="Helical" evidence="1">
    <location>
        <begin position="58"/>
        <end position="76"/>
    </location>
</feature>
<feature type="transmembrane region" description="Helical" evidence="1">
    <location>
        <begin position="33"/>
        <end position="52"/>
    </location>
</feature>
<protein>
    <submittedName>
        <fullName evidence="2">Uncharacterized protein</fullName>
    </submittedName>
</protein>
<proteinExistence type="predicted"/>
<dbReference type="Proteomes" id="UP000297053">
    <property type="component" value="Chromosome"/>
</dbReference>
<dbReference type="RefSeq" id="WP_015762708.1">
    <property type="nucleotide sequence ID" value="NZ_CP039375.1"/>
</dbReference>
<evidence type="ECO:0000313" key="3">
    <source>
        <dbReference type="Proteomes" id="UP000297053"/>
    </source>
</evidence>
<keyword evidence="1" id="KW-1133">Transmembrane helix</keyword>
<organism evidence="2 3">
    <name type="scientific">Halomicrobium mukohataei</name>
    <dbReference type="NCBI Taxonomy" id="57705"/>
    <lineage>
        <taxon>Archaea</taxon>
        <taxon>Methanobacteriati</taxon>
        <taxon>Methanobacteriota</taxon>
        <taxon>Stenosarchaea group</taxon>
        <taxon>Halobacteria</taxon>
        <taxon>Halobacteriales</taxon>
        <taxon>Haloarculaceae</taxon>
        <taxon>Halomicrobium</taxon>
    </lineage>
</organism>
<evidence type="ECO:0000256" key="1">
    <source>
        <dbReference type="SAM" id="Phobius"/>
    </source>
</evidence>
<dbReference type="KEGG" id="halz:E5139_11885"/>
<dbReference type="OMA" id="WASIALP"/>
<evidence type="ECO:0000313" key="2">
    <source>
        <dbReference type="EMBL" id="QCD66307.1"/>
    </source>
</evidence>
<reference evidence="2 3" key="1">
    <citation type="submission" date="2019-04" db="EMBL/GenBank/DDBJ databases">
        <title>Complete genome sequence of Arthrobacter sp. ZXY-2 associated with effective atrazine degradation and salt adaptation.</title>
        <authorList>
            <person name="Zhao X."/>
        </authorList>
    </citation>
    <scope>NUCLEOTIDE SEQUENCE [LARGE SCALE GENOMIC DNA]</scope>
    <source>
        <strain evidence="3">ZP60</strain>
    </source>
</reference>
<dbReference type="Pfam" id="PF26071">
    <property type="entry name" value="DUF8028"/>
    <property type="match status" value="1"/>
</dbReference>
<reference evidence="2 3" key="2">
    <citation type="submission" date="2019-04" db="EMBL/GenBank/DDBJ databases">
        <authorList>
            <person name="Yang S."/>
            <person name="Wei W."/>
        </authorList>
    </citation>
    <scope>NUCLEOTIDE SEQUENCE [LARGE SCALE GENOMIC DNA]</scope>
    <source>
        <strain evidence="3">ZP60</strain>
    </source>
</reference>
<sequence length="82" mass="8824">MSSSTNNDLRSSLQSVRSVSEVGKHVLPPIRALAFWIAIALPFLYLPLLAVGLSSQSLTGAFLTLLLCNAVALLVGHKHLRE</sequence>
<keyword evidence="1" id="KW-0472">Membrane</keyword>
<gene>
    <name evidence="2" type="ORF">E5139_11885</name>
</gene>
<accession>A0A4D6KET3</accession>
<dbReference type="InterPro" id="IPR058341">
    <property type="entry name" value="DUF8028"/>
</dbReference>
<dbReference type="GeneID" id="42179647"/>
<dbReference type="AlphaFoldDB" id="A0A4D6KET3"/>